<dbReference type="Gene3D" id="1.20.1220.20">
    <property type="entry name" value="Uncharcterised protein PF01724"/>
    <property type="match status" value="1"/>
</dbReference>
<comment type="caution">
    <text evidence="1">The sequence shown here is derived from an EMBL/GenBank/DDBJ whole genome shotgun (WGS) entry which is preliminary data.</text>
</comment>
<dbReference type="PANTHER" id="PTHR34235">
    <property type="entry name" value="SLR1203 PROTEIN-RELATED"/>
    <property type="match status" value="1"/>
</dbReference>
<protein>
    <recommendedName>
        <fullName evidence="3">DUF29 domain-containing protein</fullName>
    </recommendedName>
</protein>
<gene>
    <name evidence="1" type="ORF">NIES46_16050</name>
</gene>
<dbReference type="PANTHER" id="PTHR34235:SF3">
    <property type="entry name" value="SLR1203 PROTEIN"/>
    <property type="match status" value="1"/>
</dbReference>
<dbReference type="EMBL" id="BIMW01000075">
    <property type="protein sequence ID" value="GCE93554.1"/>
    <property type="molecule type" value="Genomic_DNA"/>
</dbReference>
<evidence type="ECO:0000313" key="1">
    <source>
        <dbReference type="EMBL" id="GCE93554.1"/>
    </source>
</evidence>
<reference evidence="1 2" key="1">
    <citation type="journal article" date="2019" name="J Genomics">
        <title>The Draft Genome of a Hydrogen-producing Cyanobacterium, Arthrospira platensis NIES-46.</title>
        <authorList>
            <person name="Suzuki S."/>
            <person name="Yamaguchi H."/>
            <person name="Kawachi M."/>
        </authorList>
    </citation>
    <scope>NUCLEOTIDE SEQUENCE [LARGE SCALE GENOMIC DNA]</scope>
    <source>
        <strain evidence="1 2">NIES-46</strain>
    </source>
</reference>
<evidence type="ECO:0008006" key="3">
    <source>
        <dbReference type="Google" id="ProtNLM"/>
    </source>
</evidence>
<sequence>MTLSKQQLTTLYCEDYVLWIEETLEQLRDRNYDQVDWENLLEEIEDMSKRERSSLRSNLAMTLLHLLKWEFQPELRTGSWAGSITEHRTRILDILEDSPSLKNYLPEAILWAYPRTRRQGKDETGLPLEVLPAECPYAIADILNDDFLPGEDENGR</sequence>
<keyword evidence="2" id="KW-1185">Reference proteome</keyword>
<evidence type="ECO:0000313" key="2">
    <source>
        <dbReference type="Proteomes" id="UP000326169"/>
    </source>
</evidence>
<dbReference type="GeneID" id="301682465"/>
<dbReference type="Pfam" id="PF01724">
    <property type="entry name" value="DUF29"/>
    <property type="match status" value="1"/>
</dbReference>
<dbReference type="RefSeq" id="WP_035736242.1">
    <property type="nucleotide sequence ID" value="NZ_BIMW01000075.1"/>
</dbReference>
<dbReference type="Proteomes" id="UP000326169">
    <property type="component" value="Unassembled WGS sequence"/>
</dbReference>
<name>A0A5M3T1T4_LIMPL</name>
<organism evidence="1 2">
    <name type="scientific">Limnospira platensis NIES-46</name>
    <dbReference type="NCBI Taxonomy" id="1236695"/>
    <lineage>
        <taxon>Bacteria</taxon>
        <taxon>Bacillati</taxon>
        <taxon>Cyanobacteriota</taxon>
        <taxon>Cyanophyceae</taxon>
        <taxon>Oscillatoriophycideae</taxon>
        <taxon>Oscillatoriales</taxon>
        <taxon>Sirenicapillariaceae</taxon>
        <taxon>Limnospira</taxon>
    </lineage>
</organism>
<proteinExistence type="predicted"/>
<dbReference type="InterPro" id="IPR002636">
    <property type="entry name" value="DUF29"/>
</dbReference>
<accession>A0A5M3T1T4</accession>